<dbReference type="GO" id="GO:0003677">
    <property type="term" value="F:DNA binding"/>
    <property type="evidence" value="ECO:0007669"/>
    <property type="project" value="InterPro"/>
</dbReference>
<reference evidence="2" key="1">
    <citation type="submission" date="2018-05" db="EMBL/GenBank/DDBJ databases">
        <authorList>
            <person name="Lanie J.A."/>
            <person name="Ng W.-L."/>
            <person name="Kazmierczak K.M."/>
            <person name="Andrzejewski T.M."/>
            <person name="Davidsen T.M."/>
            <person name="Wayne K.J."/>
            <person name="Tettelin H."/>
            <person name="Glass J.I."/>
            <person name="Rusch D."/>
            <person name="Podicherti R."/>
            <person name="Tsui H.-C.T."/>
            <person name="Winkler M.E."/>
        </authorList>
    </citation>
    <scope>NUCLEOTIDE SEQUENCE</scope>
</reference>
<proteinExistence type="predicted"/>
<accession>A0A382U101</accession>
<organism evidence="2">
    <name type="scientific">marine metagenome</name>
    <dbReference type="NCBI Taxonomy" id="408172"/>
    <lineage>
        <taxon>unclassified sequences</taxon>
        <taxon>metagenomes</taxon>
        <taxon>ecological metagenomes</taxon>
    </lineage>
</organism>
<evidence type="ECO:0000313" key="2">
    <source>
        <dbReference type="EMBL" id="SVD28004.1"/>
    </source>
</evidence>
<dbReference type="GO" id="GO:0006260">
    <property type="term" value="P:DNA replication"/>
    <property type="evidence" value="ECO:0007669"/>
    <property type="project" value="InterPro"/>
</dbReference>
<dbReference type="AlphaFoldDB" id="A0A382U101"/>
<name>A0A382U101_9ZZZZ</name>
<gene>
    <name evidence="2" type="ORF">METZ01_LOCUS380858</name>
</gene>
<feature type="non-terminal residue" evidence="2">
    <location>
        <position position="153"/>
    </location>
</feature>
<sequence>MFFGNQDLLVQENVEKCTVDLLDGREREWCFERYDLFEFVRVNGEEPAKKIDEFLVNCETQPMFSDQKVFRLDHAELLKKPNTKDPYSSHSRLFETLARLLSDPPSYLFLIFTSPASREQEFSKPLFRLIQEHGQIRKFVAYDDQSPLSWLQQ</sequence>
<dbReference type="GO" id="GO:0003887">
    <property type="term" value="F:DNA-directed DNA polymerase activity"/>
    <property type="evidence" value="ECO:0007669"/>
    <property type="project" value="InterPro"/>
</dbReference>
<dbReference type="Pfam" id="PF06144">
    <property type="entry name" value="DNA_pol3_delta"/>
    <property type="match status" value="1"/>
</dbReference>
<dbReference type="GO" id="GO:0009360">
    <property type="term" value="C:DNA polymerase III complex"/>
    <property type="evidence" value="ECO:0007669"/>
    <property type="project" value="InterPro"/>
</dbReference>
<feature type="domain" description="DNA polymerase III delta N-terminal" evidence="1">
    <location>
        <begin position="2"/>
        <end position="133"/>
    </location>
</feature>
<dbReference type="EMBL" id="UINC01140698">
    <property type="protein sequence ID" value="SVD28004.1"/>
    <property type="molecule type" value="Genomic_DNA"/>
</dbReference>
<protein>
    <recommendedName>
        <fullName evidence="1">DNA polymerase III delta N-terminal domain-containing protein</fullName>
    </recommendedName>
</protein>
<dbReference type="InterPro" id="IPR010372">
    <property type="entry name" value="DNA_pol3_delta_N"/>
</dbReference>
<dbReference type="Gene3D" id="3.40.50.300">
    <property type="entry name" value="P-loop containing nucleotide triphosphate hydrolases"/>
    <property type="match status" value="1"/>
</dbReference>
<dbReference type="InterPro" id="IPR027417">
    <property type="entry name" value="P-loop_NTPase"/>
</dbReference>
<evidence type="ECO:0000259" key="1">
    <source>
        <dbReference type="Pfam" id="PF06144"/>
    </source>
</evidence>